<dbReference type="AlphaFoldDB" id="F4WTD2"/>
<dbReference type="Proteomes" id="UP000007755">
    <property type="component" value="Unassembled WGS sequence"/>
</dbReference>
<gene>
    <name evidence="1" type="ORF">G5I_09090</name>
</gene>
<reference evidence="1" key="1">
    <citation type="submission" date="2011-02" db="EMBL/GenBank/DDBJ databases">
        <title>The genome of the leaf-cutting ant Acromyrmex echinatior suggests key adaptations to social evolution and fungus farming.</title>
        <authorList>
            <person name="Nygaard S."/>
            <person name="Zhang G."/>
        </authorList>
    </citation>
    <scope>NUCLEOTIDE SEQUENCE</scope>
</reference>
<dbReference type="eggNOG" id="ENOG502SDH2">
    <property type="taxonomic scope" value="Eukaryota"/>
</dbReference>
<name>F4WTD2_ACREC</name>
<accession>F4WTD2</accession>
<dbReference type="InParanoid" id="F4WTD2"/>
<evidence type="ECO:0000313" key="2">
    <source>
        <dbReference type="Proteomes" id="UP000007755"/>
    </source>
</evidence>
<proteinExistence type="predicted"/>
<dbReference type="OrthoDB" id="8184399at2759"/>
<organism evidence="2">
    <name type="scientific">Acromyrmex echinatior</name>
    <name type="common">Panamanian leafcutter ant</name>
    <name type="synonym">Acromyrmex octospinosus echinatior</name>
    <dbReference type="NCBI Taxonomy" id="103372"/>
    <lineage>
        <taxon>Eukaryota</taxon>
        <taxon>Metazoa</taxon>
        <taxon>Ecdysozoa</taxon>
        <taxon>Arthropoda</taxon>
        <taxon>Hexapoda</taxon>
        <taxon>Insecta</taxon>
        <taxon>Pterygota</taxon>
        <taxon>Neoptera</taxon>
        <taxon>Endopterygota</taxon>
        <taxon>Hymenoptera</taxon>
        <taxon>Apocrita</taxon>
        <taxon>Aculeata</taxon>
        <taxon>Formicoidea</taxon>
        <taxon>Formicidae</taxon>
        <taxon>Myrmicinae</taxon>
        <taxon>Acromyrmex</taxon>
    </lineage>
</organism>
<dbReference type="EMBL" id="GL888334">
    <property type="protein sequence ID" value="EGI62524.1"/>
    <property type="molecule type" value="Genomic_DNA"/>
</dbReference>
<dbReference type="PANTHER" id="PTHR46790">
    <property type="entry name" value="CENTROMERE PROTEIN N"/>
    <property type="match status" value="1"/>
</dbReference>
<dbReference type="InterPro" id="IPR052011">
    <property type="entry name" value="CENP-NAC/CAD_complex"/>
</dbReference>
<protein>
    <submittedName>
        <fullName evidence="1">Uncharacterized protein</fullName>
    </submittedName>
</protein>
<sequence length="366" mass="42892">MQSWMQSANYFMMESEITGYRKIASAILVKRQLTNVINKFKFEELESAVIPVFPETSWARVRSKLIKNHKNFTVLNVVHVIRDILDNADLSLKDLHDRLTTLEVTDISRHSHRKTWYGYKLSGLNRELKHLDRQEIEEGIKEEFHSKDLDVNIKAIMYDNIMFISVKEKKKKKKVQHITPTYFALFFEQKYFFCSKKNVSIEYIKVIASNLGYNNSKRIKLMGRDLKSLIKLLWIKQQNVLQAEDISQPPVYQPSEPVVSNNGVDYTQSKQRKKYAEQCFGKDPPILEKLIIKGSEESIKHDSVASKLPNNTIRMNWEFRSRNMGKFLTALVERRVFMPPLPEYISNFMIMGKNELTLQTEQQAQS</sequence>
<keyword evidence="2" id="KW-1185">Reference proteome</keyword>
<evidence type="ECO:0000313" key="1">
    <source>
        <dbReference type="EMBL" id="EGI62524.1"/>
    </source>
</evidence>
<dbReference type="PANTHER" id="PTHR46790:SF1">
    <property type="entry name" value="CENTROMERE PROTEIN N"/>
    <property type="match status" value="1"/>
</dbReference>
<dbReference type="GO" id="GO:0005654">
    <property type="term" value="C:nucleoplasm"/>
    <property type="evidence" value="ECO:0007669"/>
    <property type="project" value="TreeGrafter"/>
</dbReference>